<keyword evidence="6" id="KW-0547">Nucleotide-binding</keyword>
<keyword evidence="4" id="KW-0285">Flavoprotein</keyword>
<dbReference type="EMBL" id="SACK01000005">
    <property type="protein sequence ID" value="RVU00411.1"/>
    <property type="molecule type" value="Genomic_DNA"/>
</dbReference>
<dbReference type="GO" id="GO:0018580">
    <property type="term" value="F:nitronate monooxygenase activity"/>
    <property type="evidence" value="ECO:0007669"/>
    <property type="project" value="InterPro"/>
</dbReference>
<dbReference type="FunFam" id="3.20.20.70:FF:000154">
    <property type="entry name" value="Probable nitronate monooxygenase"/>
    <property type="match status" value="1"/>
</dbReference>
<organism evidence="12 13">
    <name type="scientific">Mucilaginibacter limnophilus</name>
    <dbReference type="NCBI Taxonomy" id="1932778"/>
    <lineage>
        <taxon>Bacteria</taxon>
        <taxon>Pseudomonadati</taxon>
        <taxon>Bacteroidota</taxon>
        <taxon>Sphingobacteriia</taxon>
        <taxon>Sphingobacteriales</taxon>
        <taxon>Sphingobacteriaceae</taxon>
        <taxon>Mucilaginibacter</taxon>
    </lineage>
</organism>
<comment type="cofactor">
    <cofactor evidence="1">
        <name>FMN</name>
        <dbReference type="ChEBI" id="CHEBI:58210"/>
    </cofactor>
</comment>
<evidence type="ECO:0000256" key="9">
    <source>
        <dbReference type="ARBA" id="ARBA00031155"/>
    </source>
</evidence>
<evidence type="ECO:0000313" key="12">
    <source>
        <dbReference type="EMBL" id="RVU00411.1"/>
    </source>
</evidence>
<evidence type="ECO:0000256" key="10">
    <source>
        <dbReference type="ARBA" id="ARBA00049401"/>
    </source>
</evidence>
<evidence type="ECO:0000256" key="3">
    <source>
        <dbReference type="ARBA" id="ARBA00022575"/>
    </source>
</evidence>
<dbReference type="Pfam" id="PF03060">
    <property type="entry name" value="NMO"/>
    <property type="match status" value="1"/>
</dbReference>
<dbReference type="AlphaFoldDB" id="A0A3S2UL60"/>
<dbReference type="PANTHER" id="PTHR42747:SF3">
    <property type="entry name" value="NITRONATE MONOOXYGENASE-RELATED"/>
    <property type="match status" value="1"/>
</dbReference>
<dbReference type="Proteomes" id="UP000282759">
    <property type="component" value="Unassembled WGS sequence"/>
</dbReference>
<dbReference type="SUPFAM" id="SSF51412">
    <property type="entry name" value="Inosine monophosphate dehydrogenase (IMPDH)"/>
    <property type="match status" value="1"/>
</dbReference>
<evidence type="ECO:0000256" key="2">
    <source>
        <dbReference type="ARBA" id="ARBA00009881"/>
    </source>
</evidence>
<dbReference type="InterPro" id="IPR013785">
    <property type="entry name" value="Aldolase_TIM"/>
</dbReference>
<evidence type="ECO:0000256" key="6">
    <source>
        <dbReference type="ARBA" id="ARBA00022741"/>
    </source>
</evidence>
<dbReference type="CDD" id="cd04730">
    <property type="entry name" value="NPD_like"/>
    <property type="match status" value="1"/>
</dbReference>
<reference evidence="12 13" key="1">
    <citation type="submission" date="2019-01" db="EMBL/GenBank/DDBJ databases">
        <authorList>
            <person name="Chen W.-M."/>
        </authorList>
    </citation>
    <scope>NUCLEOTIDE SEQUENCE [LARGE SCALE GENOMIC DNA]</scope>
    <source>
        <strain evidence="12 13">YBJ-36</strain>
    </source>
</reference>
<keyword evidence="8 12" id="KW-0503">Monooxygenase</keyword>
<accession>A0A3S2UL60</accession>
<keyword evidence="7" id="KW-0560">Oxidoreductase</keyword>
<evidence type="ECO:0000256" key="1">
    <source>
        <dbReference type="ARBA" id="ARBA00001917"/>
    </source>
</evidence>
<comment type="catalytic activity">
    <reaction evidence="10">
        <text>3 propionate 3-nitronate + 3 O2 + H2O = 3 3-oxopropanoate + 2 nitrate + nitrite + H2O2 + 3 H(+)</text>
        <dbReference type="Rhea" id="RHEA:57332"/>
        <dbReference type="ChEBI" id="CHEBI:15377"/>
        <dbReference type="ChEBI" id="CHEBI:15378"/>
        <dbReference type="ChEBI" id="CHEBI:15379"/>
        <dbReference type="ChEBI" id="CHEBI:16240"/>
        <dbReference type="ChEBI" id="CHEBI:16301"/>
        <dbReference type="ChEBI" id="CHEBI:17632"/>
        <dbReference type="ChEBI" id="CHEBI:33190"/>
        <dbReference type="ChEBI" id="CHEBI:136067"/>
    </reaction>
</comment>
<evidence type="ECO:0000256" key="8">
    <source>
        <dbReference type="ARBA" id="ARBA00023033"/>
    </source>
</evidence>
<dbReference type="InterPro" id="IPR004136">
    <property type="entry name" value="NMO"/>
</dbReference>
<gene>
    <name evidence="12" type="ORF">EOD41_13105</name>
</gene>
<dbReference type="OrthoDB" id="9778912at2"/>
<keyword evidence="13" id="KW-1185">Reference proteome</keyword>
<comment type="caution">
    <text evidence="12">The sequence shown here is derived from an EMBL/GenBank/DDBJ whole genome shotgun (WGS) entry which is preliminary data.</text>
</comment>
<dbReference type="GO" id="GO:0009636">
    <property type="term" value="P:response to toxic substance"/>
    <property type="evidence" value="ECO:0007669"/>
    <property type="project" value="UniProtKB-KW"/>
</dbReference>
<evidence type="ECO:0000256" key="4">
    <source>
        <dbReference type="ARBA" id="ARBA00022630"/>
    </source>
</evidence>
<dbReference type="RefSeq" id="WP_127705606.1">
    <property type="nucleotide sequence ID" value="NZ_SACK01000005.1"/>
</dbReference>
<protein>
    <recommendedName>
        <fullName evidence="11">Nitronate monooxygenase</fullName>
    </recommendedName>
    <alternativeName>
        <fullName evidence="9">Propionate 3-nitronate monooxygenase</fullName>
    </alternativeName>
</protein>
<proteinExistence type="inferred from homology"/>
<dbReference type="PANTHER" id="PTHR42747">
    <property type="entry name" value="NITRONATE MONOOXYGENASE-RELATED"/>
    <property type="match status" value="1"/>
</dbReference>
<evidence type="ECO:0000256" key="5">
    <source>
        <dbReference type="ARBA" id="ARBA00022643"/>
    </source>
</evidence>
<sequence>MPDIQFLLNINDAIVQAPMLGITTPAMVAAASNAGILGSLPVGGLSPERTLELIKETKALTDKAFAVNLFAHLPADNVYDKQVQAMQNFLDKICAEFSIPYKSQDSSKFKFYYYEDLIQVLLDENIPVVSFTFGQLKNSVIATFKEKGTLLIGTATSIAEAKALANSGIDIITVQGIEAGGHRGTFLQEQPLPQISLFALLPQIADEVKVPLLAAGGIYNKRTIKAALALGASGVQVGSLFITADESAASEAYKTEILNAKDTSTALTTAFSGRWARGIENEFMRRMLNTGLDIPYYTIQNQLMAPIRTYAQKNNIKDFIALWAGQSAGKSRRGSTTDIVSYLISEFKAAIN</sequence>
<evidence type="ECO:0000313" key="13">
    <source>
        <dbReference type="Proteomes" id="UP000282759"/>
    </source>
</evidence>
<evidence type="ECO:0000256" key="11">
    <source>
        <dbReference type="ARBA" id="ARBA00067136"/>
    </source>
</evidence>
<name>A0A3S2UL60_9SPHI</name>
<keyword evidence="3" id="KW-0216">Detoxification</keyword>
<evidence type="ECO:0000256" key="7">
    <source>
        <dbReference type="ARBA" id="ARBA00023002"/>
    </source>
</evidence>
<dbReference type="Gene3D" id="3.20.20.70">
    <property type="entry name" value="Aldolase class I"/>
    <property type="match status" value="1"/>
</dbReference>
<dbReference type="GO" id="GO:0000166">
    <property type="term" value="F:nucleotide binding"/>
    <property type="evidence" value="ECO:0007669"/>
    <property type="project" value="UniProtKB-KW"/>
</dbReference>
<comment type="similarity">
    <text evidence="2">Belongs to the nitronate monooxygenase family. NMO class I subfamily.</text>
</comment>
<keyword evidence="5" id="KW-0288">FMN</keyword>